<gene>
    <name evidence="3" type="ORF">IWW36_002445</name>
</gene>
<evidence type="ECO:0000313" key="3">
    <source>
        <dbReference type="EMBL" id="KAJ2849678.1"/>
    </source>
</evidence>
<comment type="caution">
    <text evidence="3">The sequence shown here is derived from an EMBL/GenBank/DDBJ whole genome shotgun (WGS) entry which is preliminary data.</text>
</comment>
<dbReference type="PANTHER" id="PTHR12770">
    <property type="entry name" value="RUS1 FAMILY PROTEIN C16ORF58"/>
    <property type="match status" value="1"/>
</dbReference>
<dbReference type="OrthoDB" id="19606at2759"/>
<accession>A0A9W8M102</accession>
<evidence type="ECO:0000313" key="4">
    <source>
        <dbReference type="Proteomes" id="UP001139887"/>
    </source>
</evidence>
<reference evidence="3" key="1">
    <citation type="submission" date="2022-07" db="EMBL/GenBank/DDBJ databases">
        <title>Phylogenomic reconstructions and comparative analyses of Kickxellomycotina fungi.</title>
        <authorList>
            <person name="Reynolds N.K."/>
            <person name="Stajich J.E."/>
            <person name="Barry K."/>
            <person name="Grigoriev I.V."/>
            <person name="Crous P."/>
            <person name="Smith M.E."/>
        </authorList>
    </citation>
    <scope>NUCLEOTIDE SEQUENCE</scope>
    <source>
        <strain evidence="3">NRRL 1566</strain>
    </source>
</reference>
<sequence>MVGQKFDSDPKHQRFWSSVWLQAATWLEMLTPLFPHMFLAIGSIANIGKNIAWLAMSATKASINKTFCLKENLGDVTAKHGSQATAAGLIGTAVGVLVGATMDVTVNTLIMAFVPISLASLWGNYKSLLYTVTPTLNVERARILLQEAISVESGRLVLDPALLRTPREVAISERFMHEIHSIGALNGMPGVTISANISRLERSGLWNKPTAHSDVATMVNQAFNPYIKWNERYYIGYLPGSPTGTVYLWFEQQAQSSDILLGFYHAMAYRSLVYEGAASNLHWQSYMFAKQTFADACRHIEACGWDTSIMYFGKKSAFVQVKLDASG</sequence>
<proteinExistence type="inferred from homology"/>
<dbReference type="InterPro" id="IPR054549">
    <property type="entry name" value="UVB_sens_RUS_dom"/>
</dbReference>
<protein>
    <recommendedName>
        <fullName evidence="2">Protein root UVB sensitive/RUS domain-containing protein</fullName>
    </recommendedName>
</protein>
<dbReference type="AlphaFoldDB" id="A0A9W8M102"/>
<feature type="domain" description="Protein root UVB sensitive/RUS" evidence="2">
    <location>
        <begin position="2"/>
        <end position="148"/>
    </location>
</feature>
<name>A0A9W8M102_9FUNG</name>
<dbReference type="InterPro" id="IPR006968">
    <property type="entry name" value="RUS_fam"/>
</dbReference>
<dbReference type="Proteomes" id="UP001139887">
    <property type="component" value="Unassembled WGS sequence"/>
</dbReference>
<evidence type="ECO:0000259" key="2">
    <source>
        <dbReference type="Pfam" id="PF04884"/>
    </source>
</evidence>
<keyword evidence="4" id="KW-1185">Reference proteome</keyword>
<dbReference type="EMBL" id="JANBUW010000064">
    <property type="protein sequence ID" value="KAJ2849678.1"/>
    <property type="molecule type" value="Genomic_DNA"/>
</dbReference>
<organism evidence="3 4">
    <name type="scientific">Coemansia brasiliensis</name>
    <dbReference type="NCBI Taxonomy" id="2650707"/>
    <lineage>
        <taxon>Eukaryota</taxon>
        <taxon>Fungi</taxon>
        <taxon>Fungi incertae sedis</taxon>
        <taxon>Zoopagomycota</taxon>
        <taxon>Kickxellomycotina</taxon>
        <taxon>Kickxellomycetes</taxon>
        <taxon>Kickxellales</taxon>
        <taxon>Kickxellaceae</taxon>
        <taxon>Coemansia</taxon>
    </lineage>
</organism>
<dbReference type="Pfam" id="PF04884">
    <property type="entry name" value="UVB_sens_prot"/>
    <property type="match status" value="1"/>
</dbReference>
<evidence type="ECO:0000256" key="1">
    <source>
        <dbReference type="ARBA" id="ARBA00007558"/>
    </source>
</evidence>
<comment type="similarity">
    <text evidence="1">Belongs to the RUS1 family.</text>
</comment>
<dbReference type="PANTHER" id="PTHR12770:SF22">
    <property type="entry name" value="PROTEIN ROOT UVB SENSITIVE 1, CHLOROPLASTIC"/>
    <property type="match status" value="1"/>
</dbReference>